<evidence type="ECO:0000313" key="1">
    <source>
        <dbReference type="EMBL" id="JAH84737.1"/>
    </source>
</evidence>
<protein>
    <submittedName>
        <fullName evidence="1">Uncharacterized protein</fullName>
    </submittedName>
</protein>
<accession>A0A0E9W331</accession>
<dbReference type="AlphaFoldDB" id="A0A0E9W331"/>
<reference evidence="1" key="2">
    <citation type="journal article" date="2015" name="Fish Shellfish Immunol.">
        <title>Early steps in the European eel (Anguilla anguilla)-Vibrio vulnificus interaction in the gills: Role of the RtxA13 toxin.</title>
        <authorList>
            <person name="Callol A."/>
            <person name="Pajuelo D."/>
            <person name="Ebbesson L."/>
            <person name="Teles M."/>
            <person name="MacKenzie S."/>
            <person name="Amaro C."/>
        </authorList>
    </citation>
    <scope>NUCLEOTIDE SEQUENCE</scope>
</reference>
<organism evidence="1">
    <name type="scientific">Anguilla anguilla</name>
    <name type="common">European freshwater eel</name>
    <name type="synonym">Muraena anguilla</name>
    <dbReference type="NCBI Taxonomy" id="7936"/>
    <lineage>
        <taxon>Eukaryota</taxon>
        <taxon>Metazoa</taxon>
        <taxon>Chordata</taxon>
        <taxon>Craniata</taxon>
        <taxon>Vertebrata</taxon>
        <taxon>Euteleostomi</taxon>
        <taxon>Actinopterygii</taxon>
        <taxon>Neopterygii</taxon>
        <taxon>Teleostei</taxon>
        <taxon>Anguilliformes</taxon>
        <taxon>Anguillidae</taxon>
        <taxon>Anguilla</taxon>
    </lineage>
</organism>
<dbReference type="EMBL" id="GBXM01023840">
    <property type="protein sequence ID" value="JAH84737.1"/>
    <property type="molecule type" value="Transcribed_RNA"/>
</dbReference>
<proteinExistence type="predicted"/>
<reference evidence="1" key="1">
    <citation type="submission" date="2014-11" db="EMBL/GenBank/DDBJ databases">
        <authorList>
            <person name="Amaro Gonzalez C."/>
        </authorList>
    </citation>
    <scope>NUCLEOTIDE SEQUENCE</scope>
</reference>
<sequence length="16" mass="1972">MKTSVSRFIYTKIKNR</sequence>
<name>A0A0E9W331_ANGAN</name>